<accession>A0A1V9Y690</accession>
<dbReference type="InterPro" id="IPR045700">
    <property type="entry name" value="Rab3GAP1"/>
</dbReference>
<dbReference type="STRING" id="1202772.A0A1V9Y690"/>
<evidence type="ECO:0000256" key="1">
    <source>
        <dbReference type="ARBA" id="ARBA00004496"/>
    </source>
</evidence>
<proteinExistence type="inferred from homology"/>
<keyword evidence="4" id="KW-0343">GTPase activation</keyword>
<evidence type="ECO:0000256" key="4">
    <source>
        <dbReference type="ARBA" id="ARBA00022468"/>
    </source>
</evidence>
<dbReference type="Pfam" id="PF13890">
    <property type="entry name" value="Rab3-GTPase_cat"/>
    <property type="match status" value="1"/>
</dbReference>
<keyword evidence="8" id="KW-1185">Reference proteome</keyword>
<reference evidence="7 8" key="1">
    <citation type="journal article" date="2014" name="Genome Biol. Evol.">
        <title>The secreted proteins of Achlya hypogyna and Thraustotheca clavata identify the ancestral oomycete secretome and reveal gene acquisitions by horizontal gene transfer.</title>
        <authorList>
            <person name="Misner I."/>
            <person name="Blouin N."/>
            <person name="Leonard G."/>
            <person name="Richards T.A."/>
            <person name="Lane C.E."/>
        </authorList>
    </citation>
    <scope>NUCLEOTIDE SEQUENCE [LARGE SCALE GENOMIC DNA]</scope>
    <source>
        <strain evidence="7 8">ATCC 48635</strain>
    </source>
</reference>
<dbReference type="GO" id="GO:0005737">
    <property type="term" value="C:cytoplasm"/>
    <property type="evidence" value="ECO:0007669"/>
    <property type="project" value="UniProtKB-SubCell"/>
</dbReference>
<evidence type="ECO:0000313" key="7">
    <source>
        <dbReference type="EMBL" id="OQR81242.1"/>
    </source>
</evidence>
<dbReference type="GO" id="GO:0005096">
    <property type="term" value="F:GTPase activator activity"/>
    <property type="evidence" value="ECO:0007669"/>
    <property type="project" value="UniProtKB-KW"/>
</dbReference>
<comment type="caution">
    <text evidence="7">The sequence shown here is derived from an EMBL/GenBank/DDBJ whole genome shotgun (WGS) entry which is preliminary data.</text>
</comment>
<evidence type="ECO:0000259" key="6">
    <source>
        <dbReference type="Pfam" id="PF13890"/>
    </source>
</evidence>
<feature type="domain" description="Rab3GAP catalytic subunit conserved" evidence="6">
    <location>
        <begin position="566"/>
        <end position="730"/>
    </location>
</feature>
<comment type="subcellular location">
    <subcellularLocation>
        <location evidence="1">Cytoplasm</location>
    </subcellularLocation>
</comment>
<dbReference type="Proteomes" id="UP000243579">
    <property type="component" value="Unassembled WGS sequence"/>
</dbReference>
<organism evidence="7 8">
    <name type="scientific">Achlya hypogyna</name>
    <name type="common">Oomycete</name>
    <name type="synonym">Protoachlya hypogyna</name>
    <dbReference type="NCBI Taxonomy" id="1202772"/>
    <lineage>
        <taxon>Eukaryota</taxon>
        <taxon>Sar</taxon>
        <taxon>Stramenopiles</taxon>
        <taxon>Oomycota</taxon>
        <taxon>Saprolegniomycetes</taxon>
        <taxon>Saprolegniales</taxon>
        <taxon>Achlyaceae</taxon>
        <taxon>Achlya</taxon>
    </lineage>
</organism>
<evidence type="ECO:0000256" key="2">
    <source>
        <dbReference type="ARBA" id="ARBA00008856"/>
    </source>
</evidence>
<dbReference type="OrthoDB" id="17346at2759"/>
<gene>
    <name evidence="7" type="ORF">ACHHYP_16617</name>
</gene>
<evidence type="ECO:0000256" key="3">
    <source>
        <dbReference type="ARBA" id="ARBA00015817"/>
    </source>
</evidence>
<protein>
    <recommendedName>
        <fullName evidence="3">Rab3 GTPase-activating protein catalytic subunit</fullName>
    </recommendedName>
</protein>
<name>A0A1V9Y690_ACHHY</name>
<dbReference type="EMBL" id="JNBR01002826">
    <property type="protein sequence ID" value="OQR81242.1"/>
    <property type="molecule type" value="Genomic_DNA"/>
</dbReference>
<keyword evidence="5" id="KW-0963">Cytoplasm</keyword>
<dbReference type="InterPro" id="IPR026147">
    <property type="entry name" value="Rab3GAP1_conserved"/>
</dbReference>
<dbReference type="AlphaFoldDB" id="A0A1V9Y690"/>
<sequence length="928" mass="100852">MDVEEDPTCRFIDYTNETDWERFIAAIEETLLRWGLGDKGAAVEGPKAQLLTLQQRTYLLLLHHADAPAPAWTDATRHFTPTLLSIANAKLDAGERGSMERFFGVESYLVLHQYHTAFGVPESTDDLAAISMDATINVLDHDAKTLLSSLMVALSNCNCTIPAFVRLGGDNHFIGAAMPGATGSIALQFETACVPEVPPAQQRLQGLIDFFQTKLQLLPQFDDVVLGTGSNDLRHGLTAAVGYDYAWHARAHALLSDDSTPSAWRASIDADVQKNLPFQTVAWGPQKAPLQHLKLHVRWPALREGMFVDNAVHTTLEPTAAPEWSLSVQWEYDQATLPLSTSLRQLVQAYQQLRPVDRAVLVSEVASTSALDNPLVTRYQESVPAARAAVAIGAAIGSWVSSTASLDAVQASVADLFVTGPKESAKAASQWCQVPKVQHGVVVGQLMSRLAQLISSQHGINIKCAMWVEFVRLLRETWKAQVLLPWMGIGKDGLMNPADMNPLDGISMPVPDFHLNLLHQKLQLLNLCIARRVRSPISRRHSRGLSAVSDDASDDEFFDSLEESPALGVLRRLDSVARLGDANVCINVPKTQDPAPLTEDIAKQHQDILAKLGVSAESTLLRQQIQSSSMLSDMQAFKAANPGSCLADFIRWYSPRDWLPREPQDTSDASVDGVSSFSQGHLSARMHEANPAAPTNPWHRAWAQATPLPAEKQRPLFDAVVEAEKIFDYLDTMAPRDLFHHLLVAVLSNVSVLWTGVAALPCVAEAIAGLQEACAKAIAALDDDAHEADGKPATDEERLVHMAIADDACEKAVVAAQRVEVLAASAASAAHTLPGASRELLNDLVVRGVAVSVTSADDRAIVGSVVWPTPTPTPDRREYVLHCVAPRPFLAPDDGHAKGAHPVVVSRMFALFQDHSVRFATALADTEF</sequence>
<evidence type="ECO:0000313" key="8">
    <source>
        <dbReference type="Proteomes" id="UP000243579"/>
    </source>
</evidence>
<comment type="similarity">
    <text evidence="2">Belongs to the Rab3-GAP catalytic subunit family.</text>
</comment>
<dbReference type="PANTHER" id="PTHR21422:SF9">
    <property type="entry name" value="RAB3 GTPASE-ACTIVATING PROTEIN CATALYTIC SUBUNIT"/>
    <property type="match status" value="1"/>
</dbReference>
<dbReference type="PANTHER" id="PTHR21422">
    <property type="entry name" value="RAB3 GTPASE-ACTIVATING PROTEIN CATALYTIC SUBUNIT"/>
    <property type="match status" value="1"/>
</dbReference>
<evidence type="ECO:0000256" key="5">
    <source>
        <dbReference type="ARBA" id="ARBA00022490"/>
    </source>
</evidence>